<evidence type="ECO:0000313" key="2">
    <source>
        <dbReference type="Proteomes" id="UP000471026"/>
    </source>
</evidence>
<organism evidence="1 2">
    <name type="scientific">Kocuria marina subsp. indica</name>
    <dbReference type="NCBI Taxonomy" id="1049583"/>
    <lineage>
        <taxon>Bacteria</taxon>
        <taxon>Bacillati</taxon>
        <taxon>Actinomycetota</taxon>
        <taxon>Actinomycetes</taxon>
        <taxon>Micrococcales</taxon>
        <taxon>Micrococcaceae</taxon>
        <taxon>Kocuria</taxon>
    </lineage>
</organism>
<dbReference type="AlphaFoldDB" id="A0A6N9QYJ8"/>
<dbReference type="RefSeq" id="WP_162229394.1">
    <property type="nucleotide sequence ID" value="NZ_WMHZ01000008.1"/>
</dbReference>
<sequence length="53" mass="5756">MPRNSPTPTAPPIAIIWIWRLPRDFLYPSSPLSWYVGMGPVAGSLGSKGMVVS</sequence>
<dbReference type="Proteomes" id="UP000471026">
    <property type="component" value="Unassembled WGS sequence"/>
</dbReference>
<reference evidence="1 2" key="1">
    <citation type="submission" date="2019-11" db="EMBL/GenBank/DDBJ databases">
        <title>Draft genome sequence of Kocuria indica DP-K7, a methyl red degrading Actinobacterium.</title>
        <authorList>
            <person name="Kumaran S."/>
            <person name="Tischler D."/>
            <person name="Ngo A.C.R."/>
            <person name="Schultes F."/>
        </authorList>
    </citation>
    <scope>NUCLEOTIDE SEQUENCE [LARGE SCALE GENOMIC DNA]</scope>
    <source>
        <strain evidence="1 2">DP-K7</strain>
    </source>
</reference>
<protein>
    <submittedName>
        <fullName evidence="1">Uncharacterized protein</fullName>
    </submittedName>
</protein>
<accession>A0A6N9QYJ8</accession>
<dbReference type="EMBL" id="WMHZ01000008">
    <property type="protein sequence ID" value="NDO78004.1"/>
    <property type="molecule type" value="Genomic_DNA"/>
</dbReference>
<name>A0A6N9QYJ8_9MICC</name>
<proteinExistence type="predicted"/>
<evidence type="ECO:0000313" key="1">
    <source>
        <dbReference type="EMBL" id="NDO78004.1"/>
    </source>
</evidence>
<comment type="caution">
    <text evidence="1">The sequence shown here is derived from an EMBL/GenBank/DDBJ whole genome shotgun (WGS) entry which is preliminary data.</text>
</comment>
<gene>
    <name evidence="1" type="ORF">GKZ75_07125</name>
</gene>